<dbReference type="EMBL" id="CP000667">
    <property type="protein sequence ID" value="ABP55343.1"/>
    <property type="molecule type" value="Genomic_DNA"/>
</dbReference>
<keyword evidence="2" id="KW-1185">Reference proteome</keyword>
<organism evidence="1 2">
    <name type="scientific">Salinispora tropica (strain ATCC BAA-916 / DSM 44818 / JCM 13857 / NBRC 105044 / CNB-440)</name>
    <dbReference type="NCBI Taxonomy" id="369723"/>
    <lineage>
        <taxon>Bacteria</taxon>
        <taxon>Bacillati</taxon>
        <taxon>Actinomycetota</taxon>
        <taxon>Actinomycetes</taxon>
        <taxon>Micromonosporales</taxon>
        <taxon>Micromonosporaceae</taxon>
        <taxon>Salinispora</taxon>
    </lineage>
</organism>
<accession>A4X8Z3</accession>
<dbReference type="Proteomes" id="UP000000235">
    <property type="component" value="Chromosome"/>
</dbReference>
<evidence type="ECO:0000313" key="2">
    <source>
        <dbReference type="Proteomes" id="UP000000235"/>
    </source>
</evidence>
<reference evidence="2" key="1">
    <citation type="journal article" date="2007" name="Proc. Natl. Acad. Sci. U.S.A.">
        <title>Genome sequencing reveals complex secondary metabolome in the marine actinomycete Salinispora tropica.</title>
        <authorList>
            <person name="Udwary D.W."/>
            <person name="Zeigler L."/>
            <person name="Asolkar R.N."/>
            <person name="Singan V."/>
            <person name="Lapidus A."/>
            <person name="Fenical W."/>
            <person name="Jensen P.R."/>
            <person name="Moore B.S."/>
        </authorList>
    </citation>
    <scope>NUCLEOTIDE SEQUENCE [LARGE SCALE GENOMIC DNA]</scope>
    <source>
        <strain evidence="2">ATCC BAA-916 / DSM 44818 / CNB-440</strain>
    </source>
</reference>
<name>A4X8Z3_SALTO</name>
<dbReference type="AlphaFoldDB" id="A4X8Z3"/>
<dbReference type="InterPro" id="IPR046196">
    <property type="entry name" value="DUF6228"/>
</dbReference>
<dbReference type="STRING" id="369723.Strop_2904"/>
<dbReference type="KEGG" id="stp:Strop_2904"/>
<sequence length="150" mass="17015">MPDQSGDDNLHVIVRCQDDPTVSIRLHDRSFPDEYGICFAVEARAQGLHAELPGTEMWVWDEAWLPDFISQLAADYRGWADERTWQANHLTVRATFHSGGHVALTWQLQPWVSRSDAWQASITTWLEGGEQMSNLAADLREFLPNPGPTK</sequence>
<proteinExistence type="predicted"/>
<dbReference type="HOGENOM" id="CLU_1757832_0_0_11"/>
<protein>
    <submittedName>
        <fullName evidence="1">Uncharacterized protein</fullName>
    </submittedName>
</protein>
<dbReference type="Pfam" id="PF19739">
    <property type="entry name" value="DUF6228"/>
    <property type="match status" value="1"/>
</dbReference>
<evidence type="ECO:0000313" key="1">
    <source>
        <dbReference type="EMBL" id="ABP55343.1"/>
    </source>
</evidence>
<gene>
    <name evidence="1" type="ordered locus">Strop_2904</name>
</gene>
<dbReference type="eggNOG" id="ENOG503318V">
    <property type="taxonomic scope" value="Bacteria"/>
</dbReference>